<dbReference type="EMBL" id="JAGGNH010000002">
    <property type="protein sequence ID" value="KAJ0982323.1"/>
    <property type="molecule type" value="Genomic_DNA"/>
</dbReference>
<evidence type="ECO:0000256" key="1">
    <source>
        <dbReference type="SAM" id="MobiDB-lite"/>
    </source>
</evidence>
<dbReference type="PANTHER" id="PTHR34190:SF4">
    <property type="entry name" value="EXPRESSED PROTEIN"/>
    <property type="match status" value="1"/>
</dbReference>
<feature type="compositionally biased region" description="Basic and acidic residues" evidence="1">
    <location>
        <begin position="97"/>
        <end position="116"/>
    </location>
</feature>
<organism evidence="2 3">
    <name type="scientific">Dioscorea zingiberensis</name>
    <dbReference type="NCBI Taxonomy" id="325984"/>
    <lineage>
        <taxon>Eukaryota</taxon>
        <taxon>Viridiplantae</taxon>
        <taxon>Streptophyta</taxon>
        <taxon>Embryophyta</taxon>
        <taxon>Tracheophyta</taxon>
        <taxon>Spermatophyta</taxon>
        <taxon>Magnoliopsida</taxon>
        <taxon>Liliopsida</taxon>
        <taxon>Dioscoreales</taxon>
        <taxon>Dioscoreaceae</taxon>
        <taxon>Dioscorea</taxon>
    </lineage>
</organism>
<feature type="compositionally biased region" description="Low complexity" evidence="1">
    <location>
        <begin position="30"/>
        <end position="39"/>
    </location>
</feature>
<dbReference type="PANTHER" id="PTHR34190">
    <property type="entry name" value="EXPRESSED PROTEIN"/>
    <property type="match status" value="1"/>
</dbReference>
<keyword evidence="3" id="KW-1185">Reference proteome</keyword>
<accession>A0A9D5HMS9</accession>
<name>A0A9D5HMS9_9LILI</name>
<gene>
    <name evidence="2" type="ORF">J5N97_010578</name>
</gene>
<dbReference type="AlphaFoldDB" id="A0A9D5HMS9"/>
<proteinExistence type="predicted"/>
<feature type="region of interest" description="Disordered" evidence="1">
    <location>
        <begin position="97"/>
        <end position="139"/>
    </location>
</feature>
<comment type="caution">
    <text evidence="2">The sequence shown here is derived from an EMBL/GenBank/DDBJ whole genome shotgun (WGS) entry which is preliminary data.</text>
</comment>
<evidence type="ECO:0000313" key="2">
    <source>
        <dbReference type="EMBL" id="KAJ0982323.1"/>
    </source>
</evidence>
<reference evidence="2" key="2">
    <citation type="journal article" date="2022" name="Hortic Res">
        <title>The genome of Dioscorea zingiberensis sheds light on the biosynthesis, origin and evolution of the medicinally important diosgenin saponins.</title>
        <authorList>
            <person name="Li Y."/>
            <person name="Tan C."/>
            <person name="Li Z."/>
            <person name="Guo J."/>
            <person name="Li S."/>
            <person name="Chen X."/>
            <person name="Wang C."/>
            <person name="Dai X."/>
            <person name="Yang H."/>
            <person name="Song W."/>
            <person name="Hou L."/>
            <person name="Xu J."/>
            <person name="Tong Z."/>
            <person name="Xu A."/>
            <person name="Yuan X."/>
            <person name="Wang W."/>
            <person name="Yang Q."/>
            <person name="Chen L."/>
            <person name="Sun Z."/>
            <person name="Wang K."/>
            <person name="Pan B."/>
            <person name="Chen J."/>
            <person name="Bao Y."/>
            <person name="Liu F."/>
            <person name="Qi X."/>
            <person name="Gang D.R."/>
            <person name="Wen J."/>
            <person name="Li J."/>
        </authorList>
    </citation>
    <scope>NUCLEOTIDE SEQUENCE</scope>
    <source>
        <strain evidence="2">Dzin_1.0</strain>
    </source>
</reference>
<feature type="region of interest" description="Disordered" evidence="1">
    <location>
        <begin position="29"/>
        <end position="62"/>
    </location>
</feature>
<evidence type="ECO:0000313" key="3">
    <source>
        <dbReference type="Proteomes" id="UP001085076"/>
    </source>
</evidence>
<protein>
    <submittedName>
        <fullName evidence="2">Uncharacterized protein</fullName>
    </submittedName>
</protein>
<reference evidence="2" key="1">
    <citation type="submission" date="2021-03" db="EMBL/GenBank/DDBJ databases">
        <authorList>
            <person name="Li Z."/>
            <person name="Yang C."/>
        </authorList>
    </citation>
    <scope>NUCLEOTIDE SEQUENCE</scope>
    <source>
        <strain evidence="2">Dzin_1.0</strain>
        <tissue evidence="2">Leaf</tissue>
    </source>
</reference>
<sequence>MGTPSSEPPILSRLERLDLMLRYLEEMRRSSFTSTASSGDGDGEGGDSPLSASAKRIEKKARPVAEVAAEAEMKGSLLDRLTHLEHRILKLSMRIEEEIESEKKSEEEKSPRGNGEKKRHKLKQLVKSCVKGGSVKDKE</sequence>
<dbReference type="Proteomes" id="UP001085076">
    <property type="component" value="Miscellaneous, Linkage group lg02"/>
</dbReference>